<evidence type="ECO:0000313" key="2">
    <source>
        <dbReference type="EMBL" id="KGN37072.1"/>
    </source>
</evidence>
<name>A0A0A0JM19_9MICO</name>
<reference evidence="2 3" key="1">
    <citation type="submission" date="2013-08" db="EMBL/GenBank/DDBJ databases">
        <title>The genome sequence of Knoellia aerolata.</title>
        <authorList>
            <person name="Zhu W."/>
            <person name="Wang G."/>
        </authorList>
    </citation>
    <scope>NUCLEOTIDE SEQUENCE [LARGE SCALE GENOMIC DNA]</scope>
    <source>
        <strain evidence="2 3">DSM 18566</strain>
    </source>
</reference>
<dbReference type="InterPro" id="IPR018392">
    <property type="entry name" value="LysM"/>
</dbReference>
<sequence length="99" mass="10500">PAPGFTPTAPRVRPQADPALLGARGAAGTADEVVVHRGDSLWSIAARHLGPDASAAEIDRSWRRWFALNRDRVGPDPDLILPGQVLRVPGPDHAGADQQ</sequence>
<dbReference type="PANTHER" id="PTHR34700">
    <property type="entry name" value="POTASSIUM BINDING PROTEIN KBP"/>
    <property type="match status" value="1"/>
</dbReference>
<proteinExistence type="predicted"/>
<dbReference type="Pfam" id="PF01476">
    <property type="entry name" value="LysM"/>
    <property type="match status" value="1"/>
</dbReference>
<dbReference type="eggNOG" id="COG1652">
    <property type="taxonomic scope" value="Bacteria"/>
</dbReference>
<keyword evidence="3" id="KW-1185">Reference proteome</keyword>
<accession>A0A0A0JM19</accession>
<organism evidence="2 3">
    <name type="scientific">Knoellia aerolata DSM 18566</name>
    <dbReference type="NCBI Taxonomy" id="1385519"/>
    <lineage>
        <taxon>Bacteria</taxon>
        <taxon>Bacillati</taxon>
        <taxon>Actinomycetota</taxon>
        <taxon>Actinomycetes</taxon>
        <taxon>Micrococcales</taxon>
        <taxon>Intrasporangiaceae</taxon>
        <taxon>Knoellia</taxon>
    </lineage>
</organism>
<comment type="caution">
    <text evidence="2">The sequence shown here is derived from an EMBL/GenBank/DDBJ whole genome shotgun (WGS) entry which is preliminary data.</text>
</comment>
<dbReference type="Gene3D" id="3.10.350.10">
    <property type="entry name" value="LysM domain"/>
    <property type="match status" value="1"/>
</dbReference>
<dbReference type="PANTHER" id="PTHR34700:SF4">
    <property type="entry name" value="PHAGE-LIKE ELEMENT PBSX PROTEIN XKDP"/>
    <property type="match status" value="1"/>
</dbReference>
<protein>
    <recommendedName>
        <fullName evidence="1">LysM domain-containing protein</fullName>
    </recommendedName>
</protein>
<feature type="non-terminal residue" evidence="2">
    <location>
        <position position="1"/>
    </location>
</feature>
<evidence type="ECO:0000313" key="3">
    <source>
        <dbReference type="Proteomes" id="UP000030013"/>
    </source>
</evidence>
<dbReference type="Proteomes" id="UP000030013">
    <property type="component" value="Unassembled WGS sequence"/>
</dbReference>
<dbReference type="CDD" id="cd00118">
    <property type="entry name" value="LysM"/>
    <property type="match status" value="1"/>
</dbReference>
<feature type="domain" description="LysM" evidence="1">
    <location>
        <begin position="34"/>
        <end position="48"/>
    </location>
</feature>
<dbReference type="OrthoDB" id="3210682at2"/>
<dbReference type="AlphaFoldDB" id="A0A0A0JM19"/>
<evidence type="ECO:0000259" key="1">
    <source>
        <dbReference type="Pfam" id="PF01476"/>
    </source>
</evidence>
<dbReference type="EMBL" id="AVPL01000108">
    <property type="protein sequence ID" value="KGN37072.1"/>
    <property type="molecule type" value="Genomic_DNA"/>
</dbReference>
<dbReference type="InterPro" id="IPR036779">
    <property type="entry name" value="LysM_dom_sf"/>
</dbReference>
<dbReference type="STRING" id="1385519.N801_00305"/>
<dbReference type="SUPFAM" id="SSF54106">
    <property type="entry name" value="LysM domain"/>
    <property type="match status" value="1"/>
</dbReference>
<gene>
    <name evidence="2" type="ORF">N801_00305</name>
</gene>
<dbReference type="InterPro" id="IPR052196">
    <property type="entry name" value="Bact_Kbp"/>
</dbReference>
<dbReference type="RefSeq" id="WP_156996914.1">
    <property type="nucleotide sequence ID" value="NZ_AVPL01000108.1"/>
</dbReference>